<feature type="non-terminal residue" evidence="12">
    <location>
        <position position="1"/>
    </location>
</feature>
<evidence type="ECO:0000259" key="11">
    <source>
        <dbReference type="PROSITE" id="PS51918"/>
    </source>
</evidence>
<dbReference type="GeneID" id="7197846"/>
<name>B7FTW5_PHATC</name>
<comment type="subcellular location">
    <subcellularLocation>
        <location evidence="2">Cytoplasm</location>
    </subcellularLocation>
</comment>
<evidence type="ECO:0000256" key="1">
    <source>
        <dbReference type="ARBA" id="ARBA00001966"/>
    </source>
</evidence>
<dbReference type="HOGENOM" id="CLU_029101_2_1_1"/>
<evidence type="ECO:0000256" key="4">
    <source>
        <dbReference type="ARBA" id="ARBA00022490"/>
    </source>
</evidence>
<evidence type="ECO:0000256" key="7">
    <source>
        <dbReference type="ARBA" id="ARBA00022691"/>
    </source>
</evidence>
<comment type="cofactor">
    <cofactor evidence="1">
        <name>[4Fe-4S] cluster</name>
        <dbReference type="ChEBI" id="CHEBI:49883"/>
    </cofactor>
</comment>
<dbReference type="AlphaFoldDB" id="B7FTW5"/>
<keyword evidence="9" id="KW-0408">Iron</keyword>
<dbReference type="GO" id="GO:0046872">
    <property type="term" value="F:metal ion binding"/>
    <property type="evidence" value="ECO:0007669"/>
    <property type="project" value="UniProtKB-KW"/>
</dbReference>
<dbReference type="SFLD" id="SFLDF00275">
    <property type="entry name" value="adenosine_C2_methyltransferase"/>
    <property type="match status" value="1"/>
</dbReference>
<keyword evidence="7" id="KW-0949">S-adenosyl-L-methionine</keyword>
<dbReference type="GO" id="GO:0070475">
    <property type="term" value="P:rRNA base methylation"/>
    <property type="evidence" value="ECO:0007669"/>
    <property type="project" value="TreeGrafter"/>
</dbReference>
<sequence length="296" mass="32703">VHESVAADGTTKLLLQLVDGLQVETVIIPWDERQRSTLCVSSQVGCRQACTFCLTGRMGILRSLSADEILVQVLLAKRACRENNIYPIDNIVFMGMGEPADNTDAVVRAANVLTHQQQFQLTPRRITISTVAPSPDAFLKLGKAPVALAWSVHASREAVRRELVPTTKYTMEELREGYIKALLDRSRSMRTTMLEVTLLDKINDSLEDAEHLADFCQPLLKSVPGIKLVVNLIPWNDISASFGPASVYRKPTTERIGEFQKALIGRGILCYVRTTRGDDEGAACGQLATTNKVKHK</sequence>
<dbReference type="SUPFAM" id="SSF102114">
    <property type="entry name" value="Radical SAM enzymes"/>
    <property type="match status" value="1"/>
</dbReference>
<dbReference type="eggNOG" id="ENOG502QV91">
    <property type="taxonomic scope" value="Eukaryota"/>
</dbReference>
<dbReference type="PANTHER" id="PTHR30544:SF5">
    <property type="entry name" value="RADICAL SAM CORE DOMAIN-CONTAINING PROTEIN"/>
    <property type="match status" value="1"/>
</dbReference>
<keyword evidence="13" id="KW-1185">Reference proteome</keyword>
<dbReference type="Pfam" id="PF04055">
    <property type="entry name" value="Radical_SAM"/>
    <property type="match status" value="1"/>
</dbReference>
<dbReference type="Proteomes" id="UP000000759">
    <property type="component" value="Chromosome 4"/>
</dbReference>
<keyword evidence="8" id="KW-0479">Metal-binding</keyword>
<dbReference type="PANTHER" id="PTHR30544">
    <property type="entry name" value="23S RRNA METHYLTRANSFERASE"/>
    <property type="match status" value="1"/>
</dbReference>
<dbReference type="InterPro" id="IPR058240">
    <property type="entry name" value="rSAM_sf"/>
</dbReference>
<organism evidence="12 13">
    <name type="scientific">Phaeodactylum tricornutum (strain CCAP 1055/1)</name>
    <dbReference type="NCBI Taxonomy" id="556484"/>
    <lineage>
        <taxon>Eukaryota</taxon>
        <taxon>Sar</taxon>
        <taxon>Stramenopiles</taxon>
        <taxon>Ochrophyta</taxon>
        <taxon>Bacillariophyta</taxon>
        <taxon>Bacillariophyceae</taxon>
        <taxon>Bacillariophycidae</taxon>
        <taxon>Naviculales</taxon>
        <taxon>Phaeodactylaceae</taxon>
        <taxon>Phaeodactylum</taxon>
    </lineage>
</organism>
<evidence type="ECO:0000313" key="12">
    <source>
        <dbReference type="EMBL" id="EEC49882.1"/>
    </source>
</evidence>
<evidence type="ECO:0000256" key="5">
    <source>
        <dbReference type="ARBA" id="ARBA00022603"/>
    </source>
</evidence>
<evidence type="ECO:0000256" key="10">
    <source>
        <dbReference type="ARBA" id="ARBA00023014"/>
    </source>
</evidence>
<dbReference type="InterPro" id="IPR004383">
    <property type="entry name" value="rRNA_lsu_MTrfase_RlmN/Cfr"/>
</dbReference>
<feature type="domain" description="Radical SAM core" evidence="11">
    <location>
        <begin position="32"/>
        <end position="279"/>
    </location>
</feature>
<dbReference type="SFLD" id="SFLDS00029">
    <property type="entry name" value="Radical_SAM"/>
    <property type="match status" value="1"/>
</dbReference>
<dbReference type="GO" id="GO:0030488">
    <property type="term" value="P:tRNA methylation"/>
    <property type="evidence" value="ECO:0007669"/>
    <property type="project" value="TreeGrafter"/>
</dbReference>
<keyword evidence="5" id="KW-0489">Methyltransferase</keyword>
<dbReference type="InParanoid" id="B7FTW5"/>
<evidence type="ECO:0000313" key="13">
    <source>
        <dbReference type="Proteomes" id="UP000000759"/>
    </source>
</evidence>
<dbReference type="CDD" id="cd01335">
    <property type="entry name" value="Radical_SAM"/>
    <property type="match status" value="1"/>
</dbReference>
<dbReference type="OrthoDB" id="538249at2759"/>
<keyword evidence="3" id="KW-0004">4Fe-4S</keyword>
<reference evidence="13" key="2">
    <citation type="submission" date="2008-08" db="EMBL/GenBank/DDBJ databases">
        <authorList>
            <consortium name="Diatom Consortium"/>
            <person name="Grigoriev I."/>
            <person name="Grimwood J."/>
            <person name="Kuo A."/>
            <person name="Otillar R.P."/>
            <person name="Salamov A."/>
            <person name="Detter J.C."/>
            <person name="Lindquist E."/>
            <person name="Shapiro H."/>
            <person name="Lucas S."/>
            <person name="Glavina del Rio T."/>
            <person name="Pitluck S."/>
            <person name="Rokhsar D."/>
            <person name="Bowler C."/>
        </authorList>
    </citation>
    <scope>GENOME REANNOTATION</scope>
    <source>
        <strain evidence="13">CCAP 1055/1</strain>
    </source>
</reference>
<dbReference type="InterPro" id="IPR013785">
    <property type="entry name" value="Aldolase_TIM"/>
</dbReference>
<dbReference type="SFLD" id="SFLDG01062">
    <property type="entry name" value="methyltransferase_(Class_A)"/>
    <property type="match status" value="1"/>
</dbReference>
<proteinExistence type="predicted"/>
<gene>
    <name evidence="12" type="ORF">PHATRDRAFT_11003</name>
</gene>
<dbReference type="KEGG" id="pti:PHATRDRAFT_11003"/>
<reference evidence="12 13" key="1">
    <citation type="journal article" date="2008" name="Nature">
        <title>The Phaeodactylum genome reveals the evolutionary history of diatom genomes.</title>
        <authorList>
            <person name="Bowler C."/>
            <person name="Allen A.E."/>
            <person name="Badger J.H."/>
            <person name="Grimwood J."/>
            <person name="Jabbari K."/>
            <person name="Kuo A."/>
            <person name="Maheswari U."/>
            <person name="Martens C."/>
            <person name="Maumus F."/>
            <person name="Otillar R.P."/>
            <person name="Rayko E."/>
            <person name="Salamov A."/>
            <person name="Vandepoele K."/>
            <person name="Beszteri B."/>
            <person name="Gruber A."/>
            <person name="Heijde M."/>
            <person name="Katinka M."/>
            <person name="Mock T."/>
            <person name="Valentin K."/>
            <person name="Verret F."/>
            <person name="Berges J.A."/>
            <person name="Brownlee C."/>
            <person name="Cadoret J.P."/>
            <person name="Chiovitti A."/>
            <person name="Choi C.J."/>
            <person name="Coesel S."/>
            <person name="De Martino A."/>
            <person name="Detter J.C."/>
            <person name="Durkin C."/>
            <person name="Falciatore A."/>
            <person name="Fournet J."/>
            <person name="Haruta M."/>
            <person name="Huysman M.J."/>
            <person name="Jenkins B.D."/>
            <person name="Jiroutova K."/>
            <person name="Jorgensen R.E."/>
            <person name="Joubert Y."/>
            <person name="Kaplan A."/>
            <person name="Kroger N."/>
            <person name="Kroth P.G."/>
            <person name="La Roche J."/>
            <person name="Lindquist E."/>
            <person name="Lommer M."/>
            <person name="Martin-Jezequel V."/>
            <person name="Lopez P.J."/>
            <person name="Lucas S."/>
            <person name="Mangogna M."/>
            <person name="McGinnis K."/>
            <person name="Medlin L.K."/>
            <person name="Montsant A."/>
            <person name="Oudot-Le Secq M.P."/>
            <person name="Napoli C."/>
            <person name="Obornik M."/>
            <person name="Parker M.S."/>
            <person name="Petit J.L."/>
            <person name="Porcel B.M."/>
            <person name="Poulsen N."/>
            <person name="Robison M."/>
            <person name="Rychlewski L."/>
            <person name="Rynearson T.A."/>
            <person name="Schmutz J."/>
            <person name="Shapiro H."/>
            <person name="Siaut M."/>
            <person name="Stanley M."/>
            <person name="Sussman M.R."/>
            <person name="Taylor A.R."/>
            <person name="Vardi A."/>
            <person name="von Dassow P."/>
            <person name="Vyverman W."/>
            <person name="Willis A."/>
            <person name="Wyrwicz L.S."/>
            <person name="Rokhsar D.S."/>
            <person name="Weissenbach J."/>
            <person name="Armbrust E.V."/>
            <person name="Green B.R."/>
            <person name="Van de Peer Y."/>
            <person name="Grigoriev I.V."/>
        </authorList>
    </citation>
    <scope>NUCLEOTIDE SEQUENCE [LARGE SCALE GENOMIC DNA]</scope>
    <source>
        <strain evidence="12 13">CCAP 1055/1</strain>
    </source>
</reference>
<dbReference type="GO" id="GO:0005737">
    <property type="term" value="C:cytoplasm"/>
    <property type="evidence" value="ECO:0007669"/>
    <property type="project" value="UniProtKB-SubCell"/>
</dbReference>
<dbReference type="GO" id="GO:0008173">
    <property type="term" value="F:RNA methyltransferase activity"/>
    <property type="evidence" value="ECO:0007669"/>
    <property type="project" value="InterPro"/>
</dbReference>
<dbReference type="GO" id="GO:0051539">
    <property type="term" value="F:4 iron, 4 sulfur cluster binding"/>
    <property type="evidence" value="ECO:0007669"/>
    <property type="project" value="UniProtKB-KW"/>
</dbReference>
<dbReference type="STRING" id="556484.B7FTW5"/>
<dbReference type="Gene3D" id="3.20.20.70">
    <property type="entry name" value="Aldolase class I"/>
    <property type="match status" value="1"/>
</dbReference>
<keyword evidence="6" id="KW-0808">Transferase</keyword>
<protein>
    <recommendedName>
        <fullName evidence="11">Radical SAM core domain-containing protein</fullName>
    </recommendedName>
</protein>
<dbReference type="InterPro" id="IPR007197">
    <property type="entry name" value="rSAM"/>
</dbReference>
<dbReference type="PaxDb" id="2850-Phatr11003"/>
<dbReference type="RefSeq" id="XP_002178217.1">
    <property type="nucleotide sequence ID" value="XM_002178181.1"/>
</dbReference>
<accession>B7FTW5</accession>
<dbReference type="EMBL" id="CM000607">
    <property type="protein sequence ID" value="EEC49882.1"/>
    <property type="molecule type" value="Genomic_DNA"/>
</dbReference>
<keyword evidence="10" id="KW-0411">Iron-sulfur</keyword>
<dbReference type="PROSITE" id="PS51918">
    <property type="entry name" value="RADICAL_SAM"/>
    <property type="match status" value="1"/>
</dbReference>
<evidence type="ECO:0000256" key="6">
    <source>
        <dbReference type="ARBA" id="ARBA00022679"/>
    </source>
</evidence>
<evidence type="ECO:0000256" key="2">
    <source>
        <dbReference type="ARBA" id="ARBA00004496"/>
    </source>
</evidence>
<evidence type="ECO:0000256" key="3">
    <source>
        <dbReference type="ARBA" id="ARBA00022485"/>
    </source>
</evidence>
<dbReference type="InterPro" id="IPR040072">
    <property type="entry name" value="Methyltransferase_A"/>
</dbReference>
<keyword evidence="4" id="KW-0963">Cytoplasm</keyword>
<evidence type="ECO:0000256" key="9">
    <source>
        <dbReference type="ARBA" id="ARBA00023004"/>
    </source>
</evidence>
<evidence type="ECO:0000256" key="8">
    <source>
        <dbReference type="ARBA" id="ARBA00022723"/>
    </source>
</evidence>